<evidence type="ECO:0000313" key="3">
    <source>
        <dbReference type="Proteomes" id="UP001278766"/>
    </source>
</evidence>
<name>A0AAE0LNA3_9PEZI</name>
<gene>
    <name evidence="2" type="ORF">B0H64DRAFT_436319</name>
</gene>
<reference evidence="2" key="2">
    <citation type="submission" date="2023-06" db="EMBL/GenBank/DDBJ databases">
        <authorList>
            <consortium name="Lawrence Berkeley National Laboratory"/>
            <person name="Haridas S."/>
            <person name="Hensen N."/>
            <person name="Bonometti L."/>
            <person name="Westerberg I."/>
            <person name="Brannstrom I.O."/>
            <person name="Guillou S."/>
            <person name="Cros-Aarteil S."/>
            <person name="Calhoun S."/>
            <person name="Kuo A."/>
            <person name="Mondo S."/>
            <person name="Pangilinan J."/>
            <person name="Riley R."/>
            <person name="Labutti K."/>
            <person name="Andreopoulos B."/>
            <person name="Lipzen A."/>
            <person name="Chen C."/>
            <person name="Yanf M."/>
            <person name="Daum C."/>
            <person name="Ng V."/>
            <person name="Clum A."/>
            <person name="Steindorff A."/>
            <person name="Ohm R."/>
            <person name="Martin F."/>
            <person name="Silar P."/>
            <person name="Natvig D."/>
            <person name="Lalanne C."/>
            <person name="Gautier V."/>
            <person name="Ament-Velasquez S.L."/>
            <person name="Kruys A."/>
            <person name="Hutchinson M.I."/>
            <person name="Powell A.J."/>
            <person name="Barry K."/>
            <person name="Miller A.N."/>
            <person name="Grigoriev I.V."/>
            <person name="Debuchy R."/>
            <person name="Gladieux P."/>
            <person name="Thoren M.H."/>
            <person name="Johannesson H."/>
        </authorList>
    </citation>
    <scope>NUCLEOTIDE SEQUENCE</scope>
    <source>
        <strain evidence="2">CBS 168.71</strain>
    </source>
</reference>
<evidence type="ECO:0000313" key="2">
    <source>
        <dbReference type="EMBL" id="KAK3290929.1"/>
    </source>
</evidence>
<feature type="compositionally biased region" description="Pro residues" evidence="1">
    <location>
        <begin position="41"/>
        <end position="52"/>
    </location>
</feature>
<feature type="compositionally biased region" description="Polar residues" evidence="1">
    <location>
        <begin position="29"/>
        <end position="39"/>
    </location>
</feature>
<protein>
    <submittedName>
        <fullName evidence="2">Uncharacterized protein</fullName>
    </submittedName>
</protein>
<keyword evidence="3" id="KW-1185">Reference proteome</keyword>
<sequence>MAEDDHTNPANLPHAHNTNPPDDIPTQPAAPSNEQQHPTRNPAPPVSFPRPAPTFHEDEEKSRRLFSASVQAPHSIVNGSAIDVKREITVRGKRCERCPKITFTSSSQSISVGGFAAGGSAGRTQTLFASYNTTNTRETVSPSPVPHNAAAYLVLGIFSPIDRQPREKVVVIRPNDAKNLFLKVRFATMQLRGAGYFFSLKSVRAFRLYRCLTSSGEHQQLAMDDAARADLRQFKAAYKKNPWPPAVVGEKWTRWTFECLDGGSLDVMDERAYSLEVVLGWSPSRIAIAVLSPVVLSLVVGLWLNARDWGDLATIQTAWGVASYIATAGGSDEDLVVAAVLAIISGLADN</sequence>
<dbReference type="GeneID" id="87843136"/>
<organism evidence="2 3">
    <name type="scientific">Chaetomium fimeti</name>
    <dbReference type="NCBI Taxonomy" id="1854472"/>
    <lineage>
        <taxon>Eukaryota</taxon>
        <taxon>Fungi</taxon>
        <taxon>Dikarya</taxon>
        <taxon>Ascomycota</taxon>
        <taxon>Pezizomycotina</taxon>
        <taxon>Sordariomycetes</taxon>
        <taxon>Sordariomycetidae</taxon>
        <taxon>Sordariales</taxon>
        <taxon>Chaetomiaceae</taxon>
        <taxon>Chaetomium</taxon>
    </lineage>
</organism>
<dbReference type="Proteomes" id="UP001278766">
    <property type="component" value="Unassembled WGS sequence"/>
</dbReference>
<accession>A0AAE0LNA3</accession>
<proteinExistence type="predicted"/>
<evidence type="ECO:0000256" key="1">
    <source>
        <dbReference type="SAM" id="MobiDB-lite"/>
    </source>
</evidence>
<dbReference type="EMBL" id="JAUEPN010000011">
    <property type="protein sequence ID" value="KAK3290929.1"/>
    <property type="molecule type" value="Genomic_DNA"/>
</dbReference>
<reference evidence="2" key="1">
    <citation type="journal article" date="2023" name="Mol. Phylogenet. Evol.">
        <title>Genome-scale phylogeny and comparative genomics of the fungal order Sordariales.</title>
        <authorList>
            <person name="Hensen N."/>
            <person name="Bonometti L."/>
            <person name="Westerberg I."/>
            <person name="Brannstrom I.O."/>
            <person name="Guillou S."/>
            <person name="Cros-Aarteil S."/>
            <person name="Calhoun S."/>
            <person name="Haridas S."/>
            <person name="Kuo A."/>
            <person name="Mondo S."/>
            <person name="Pangilinan J."/>
            <person name="Riley R."/>
            <person name="LaButti K."/>
            <person name="Andreopoulos B."/>
            <person name="Lipzen A."/>
            <person name="Chen C."/>
            <person name="Yan M."/>
            <person name="Daum C."/>
            <person name="Ng V."/>
            <person name="Clum A."/>
            <person name="Steindorff A."/>
            <person name="Ohm R.A."/>
            <person name="Martin F."/>
            <person name="Silar P."/>
            <person name="Natvig D.O."/>
            <person name="Lalanne C."/>
            <person name="Gautier V."/>
            <person name="Ament-Velasquez S.L."/>
            <person name="Kruys A."/>
            <person name="Hutchinson M.I."/>
            <person name="Powell A.J."/>
            <person name="Barry K."/>
            <person name="Miller A.N."/>
            <person name="Grigoriev I.V."/>
            <person name="Debuchy R."/>
            <person name="Gladieux P."/>
            <person name="Hiltunen Thoren M."/>
            <person name="Johannesson H."/>
        </authorList>
    </citation>
    <scope>NUCLEOTIDE SEQUENCE</scope>
    <source>
        <strain evidence="2">CBS 168.71</strain>
    </source>
</reference>
<feature type="region of interest" description="Disordered" evidence="1">
    <location>
        <begin position="1"/>
        <end position="64"/>
    </location>
</feature>
<dbReference type="RefSeq" id="XP_062654443.1">
    <property type="nucleotide sequence ID" value="XM_062806188.1"/>
</dbReference>
<dbReference type="AlphaFoldDB" id="A0AAE0LNA3"/>
<comment type="caution">
    <text evidence="2">The sequence shown here is derived from an EMBL/GenBank/DDBJ whole genome shotgun (WGS) entry which is preliminary data.</text>
</comment>